<sequence length="90" mass="10415">MKHPKDFQTIDWCNDRARSSFEKRLDILIFSVHSKREITVTDVLNCVLETTRMTARACLNDLVKSGYLEKTTVYKFKATEKAKQLFGVKG</sequence>
<proteinExistence type="predicted"/>
<reference evidence="1 2" key="1">
    <citation type="submission" date="2019-02" db="EMBL/GenBank/DDBJ databases">
        <title>The Batch Genome Submission of Acinetobacter spp. strains.</title>
        <authorList>
            <person name="Qin J."/>
            <person name="Hu Y."/>
            <person name="Ye H."/>
            <person name="Wei L."/>
            <person name="Feng Y."/>
            <person name="Zong Z."/>
        </authorList>
    </citation>
    <scope>NUCLEOTIDE SEQUENCE [LARGE SCALE GENOMIC DNA]</scope>
    <source>
        <strain evidence="1 2">WCHABo060081</strain>
    </source>
</reference>
<dbReference type="EMBL" id="SGSU01000042">
    <property type="protein sequence ID" value="RZG63660.1"/>
    <property type="molecule type" value="Genomic_DNA"/>
</dbReference>
<name>A0A4Q7AL34_9GAMM</name>
<dbReference type="Proteomes" id="UP000293483">
    <property type="component" value="Unassembled WGS sequence"/>
</dbReference>
<accession>A0A4Q7AL34</accession>
<evidence type="ECO:0008006" key="3">
    <source>
        <dbReference type="Google" id="ProtNLM"/>
    </source>
</evidence>
<comment type="caution">
    <text evidence="1">The sequence shown here is derived from an EMBL/GenBank/DDBJ whole genome shotgun (WGS) entry which is preliminary data.</text>
</comment>
<dbReference type="AlphaFoldDB" id="A0A4Q7AL34"/>
<evidence type="ECO:0000313" key="1">
    <source>
        <dbReference type="EMBL" id="RZG63660.1"/>
    </source>
</evidence>
<organism evidence="1 2">
    <name type="scientific">Acinetobacter bouvetii</name>
    <dbReference type="NCBI Taxonomy" id="202951"/>
    <lineage>
        <taxon>Bacteria</taxon>
        <taxon>Pseudomonadati</taxon>
        <taxon>Pseudomonadota</taxon>
        <taxon>Gammaproteobacteria</taxon>
        <taxon>Moraxellales</taxon>
        <taxon>Moraxellaceae</taxon>
        <taxon>Acinetobacter</taxon>
    </lineage>
</organism>
<protein>
    <recommendedName>
        <fullName evidence="3">MarR family transcriptional regulator</fullName>
    </recommendedName>
</protein>
<evidence type="ECO:0000313" key="2">
    <source>
        <dbReference type="Proteomes" id="UP000293483"/>
    </source>
</evidence>
<gene>
    <name evidence="1" type="ORF">EXE25_18865</name>
</gene>